<dbReference type="Pfam" id="PF05930">
    <property type="entry name" value="Phage_AlpA"/>
    <property type="match status" value="1"/>
</dbReference>
<name>A0A0B6D3T9_9GAMM</name>
<dbReference type="InterPro" id="IPR010260">
    <property type="entry name" value="AlpA"/>
</dbReference>
<proteinExistence type="predicted"/>
<dbReference type="InterPro" id="IPR052931">
    <property type="entry name" value="Prophage_regulatory_activator"/>
</dbReference>
<dbReference type="AlphaFoldDB" id="A0A0B6D3T9"/>
<organism evidence="1 2">
    <name type="scientific">Francisella philomiragia</name>
    <dbReference type="NCBI Taxonomy" id="28110"/>
    <lineage>
        <taxon>Bacteria</taxon>
        <taxon>Pseudomonadati</taxon>
        <taxon>Pseudomonadota</taxon>
        <taxon>Gammaproteobacteria</taxon>
        <taxon>Thiotrichales</taxon>
        <taxon>Francisellaceae</taxon>
        <taxon>Francisella</taxon>
    </lineage>
</organism>
<evidence type="ECO:0000313" key="2">
    <source>
        <dbReference type="Proteomes" id="UP000031830"/>
    </source>
</evidence>
<dbReference type="RefSeq" id="WP_044526680.1">
    <property type="nucleotide sequence ID" value="NZ_CP009440.1"/>
</dbReference>
<dbReference type="KEGG" id="fpz:LA55_1612"/>
<dbReference type="EMBL" id="CP009440">
    <property type="protein sequence ID" value="AJI52947.1"/>
    <property type="molecule type" value="Genomic_DNA"/>
</dbReference>
<protein>
    <submittedName>
        <fullName evidence="1">Prophage CP4-57 regulatory family protein</fullName>
    </submittedName>
</protein>
<accession>A0A0B6D3T9</accession>
<dbReference type="PANTHER" id="PTHR36154">
    <property type="entry name" value="DNA-BINDING TRANSCRIPTIONAL ACTIVATOR ALPA"/>
    <property type="match status" value="1"/>
</dbReference>
<gene>
    <name evidence="1" type="ORF">LA55_1612</name>
</gene>
<dbReference type="OrthoDB" id="8455288at2"/>
<evidence type="ECO:0000313" key="1">
    <source>
        <dbReference type="EMBL" id="AJI52947.1"/>
    </source>
</evidence>
<dbReference type="Gene3D" id="1.10.238.160">
    <property type="match status" value="1"/>
</dbReference>
<dbReference type="PANTHER" id="PTHR36154:SF1">
    <property type="entry name" value="DNA-BINDING TRANSCRIPTIONAL ACTIVATOR ALPA"/>
    <property type="match status" value="1"/>
</dbReference>
<dbReference type="Proteomes" id="UP000031830">
    <property type="component" value="Chromosome"/>
</dbReference>
<reference evidence="1 2" key="1">
    <citation type="journal article" date="2015" name="Genome Announc.">
        <title>Genome sequencing of 18 francisella strains to aid in assay development and testing.</title>
        <authorList>
            <person name="Johnson S.L."/>
            <person name="Daligault H.E."/>
            <person name="Davenport K.W."/>
            <person name="Coyne S.R."/>
            <person name="Frey K.G."/>
            <person name="Koroleva G.I."/>
            <person name="Broomall S.M."/>
            <person name="Bishop-Lilly K.A."/>
            <person name="Bruce D.C."/>
            <person name="Chertkov O."/>
            <person name="Freitas T."/>
            <person name="Jaissle J."/>
            <person name="Ladner J.T."/>
            <person name="Rosenzweig C.N."/>
            <person name="Gibbons H.S."/>
            <person name="Palacios G.F."/>
            <person name="Redden C.L."/>
            <person name="Xu Y."/>
            <person name="Minogue T.D."/>
            <person name="Chain P.S."/>
        </authorList>
    </citation>
    <scope>NUCLEOTIDE SEQUENCE [LARGE SCALE GENOMIC DNA]</scope>
    <source>
        <strain evidence="1 2">GA01-2794</strain>
    </source>
</reference>
<sequence length="60" mass="7011">MNMLRINQVIEKTGLSRSTIYRLVNSKEMPQPIKLTEKTTVWISTEIDSFLEKKIQESRG</sequence>